<dbReference type="Pfam" id="PF00155">
    <property type="entry name" value="Aminotran_1_2"/>
    <property type="match status" value="1"/>
</dbReference>
<evidence type="ECO:0000256" key="4">
    <source>
        <dbReference type="ARBA" id="ARBA00023125"/>
    </source>
</evidence>
<keyword evidence="7" id="KW-0808">Transferase</keyword>
<dbReference type="PANTHER" id="PTHR46577:SF1">
    <property type="entry name" value="HTH-TYPE TRANSCRIPTIONAL REGULATORY PROTEIN GABR"/>
    <property type="match status" value="1"/>
</dbReference>
<dbReference type="CDD" id="cd00609">
    <property type="entry name" value="AAT_like"/>
    <property type="match status" value="1"/>
</dbReference>
<keyword evidence="7" id="KW-0032">Aminotransferase</keyword>
<dbReference type="RefSeq" id="WP_150862785.1">
    <property type="nucleotide sequence ID" value="NZ_VYXP01000002.1"/>
</dbReference>
<keyword evidence="3" id="KW-0805">Transcription regulation</keyword>
<dbReference type="InterPro" id="IPR015424">
    <property type="entry name" value="PyrdxlP-dep_Trfase"/>
</dbReference>
<comment type="similarity">
    <text evidence="1">In the C-terminal section; belongs to the class-I pyridoxal-phosphate-dependent aminotransferase family.</text>
</comment>
<name>A0A5N0THB8_9GAMM</name>
<dbReference type="PROSITE" id="PS50949">
    <property type="entry name" value="HTH_GNTR"/>
    <property type="match status" value="1"/>
</dbReference>
<keyword evidence="5" id="KW-0804">Transcription</keyword>
<evidence type="ECO:0000256" key="2">
    <source>
        <dbReference type="ARBA" id="ARBA00022898"/>
    </source>
</evidence>
<accession>A0A5N0THB8</accession>
<dbReference type="InterPro" id="IPR036388">
    <property type="entry name" value="WH-like_DNA-bd_sf"/>
</dbReference>
<evidence type="ECO:0000256" key="3">
    <source>
        <dbReference type="ARBA" id="ARBA00023015"/>
    </source>
</evidence>
<evidence type="ECO:0000313" key="7">
    <source>
        <dbReference type="EMBL" id="KAA9133226.1"/>
    </source>
</evidence>
<evidence type="ECO:0000256" key="1">
    <source>
        <dbReference type="ARBA" id="ARBA00005384"/>
    </source>
</evidence>
<comment type="caution">
    <text evidence="7">The sequence shown here is derived from an EMBL/GenBank/DDBJ whole genome shotgun (WGS) entry which is preliminary data.</text>
</comment>
<dbReference type="EMBL" id="VYXP01000002">
    <property type="protein sequence ID" value="KAA9133226.1"/>
    <property type="molecule type" value="Genomic_DNA"/>
</dbReference>
<dbReference type="SUPFAM" id="SSF46785">
    <property type="entry name" value="Winged helix' DNA-binding domain"/>
    <property type="match status" value="1"/>
</dbReference>
<protein>
    <submittedName>
        <fullName evidence="7">PLP-dependent aminotransferase family protein</fullName>
    </submittedName>
</protein>
<dbReference type="GO" id="GO:0003700">
    <property type="term" value="F:DNA-binding transcription factor activity"/>
    <property type="evidence" value="ECO:0007669"/>
    <property type="project" value="InterPro"/>
</dbReference>
<dbReference type="Gene3D" id="1.10.10.10">
    <property type="entry name" value="Winged helix-like DNA-binding domain superfamily/Winged helix DNA-binding domain"/>
    <property type="match status" value="1"/>
</dbReference>
<reference evidence="7 8" key="1">
    <citation type="submission" date="2019-09" db="EMBL/GenBank/DDBJ databases">
        <title>Wenzhouxiangella sp. Genome sequencing and assembly.</title>
        <authorList>
            <person name="Zhang R."/>
        </authorList>
    </citation>
    <scope>NUCLEOTIDE SEQUENCE [LARGE SCALE GENOMIC DNA]</scope>
    <source>
        <strain evidence="7 8">W260</strain>
    </source>
</reference>
<evidence type="ECO:0000313" key="8">
    <source>
        <dbReference type="Proteomes" id="UP000325372"/>
    </source>
</evidence>
<feature type="domain" description="HTH gntR-type" evidence="6">
    <location>
        <begin position="14"/>
        <end position="82"/>
    </location>
</feature>
<evidence type="ECO:0000256" key="5">
    <source>
        <dbReference type="ARBA" id="ARBA00023163"/>
    </source>
</evidence>
<dbReference type="Proteomes" id="UP000325372">
    <property type="component" value="Unassembled WGS sequence"/>
</dbReference>
<dbReference type="GO" id="GO:0003677">
    <property type="term" value="F:DNA binding"/>
    <property type="evidence" value="ECO:0007669"/>
    <property type="project" value="UniProtKB-KW"/>
</dbReference>
<evidence type="ECO:0000259" key="6">
    <source>
        <dbReference type="PROSITE" id="PS50949"/>
    </source>
</evidence>
<keyword evidence="8" id="KW-1185">Reference proteome</keyword>
<proteinExistence type="inferred from homology"/>
<dbReference type="Gene3D" id="3.40.640.10">
    <property type="entry name" value="Type I PLP-dependent aspartate aminotransferase-like (Major domain)"/>
    <property type="match status" value="1"/>
</dbReference>
<dbReference type="PANTHER" id="PTHR46577">
    <property type="entry name" value="HTH-TYPE TRANSCRIPTIONAL REGULATORY PROTEIN GABR"/>
    <property type="match status" value="1"/>
</dbReference>
<sequence>MAEALIFLDPDSPLNLQGQIRQKLVEGILGGSFPPGSRLPSSRGLADQLGVSRNTVALAYDRLAADGLIESRARSGVFVSTHALDGRVGYSGGQGEAPVADERWAGRIRRQAPSDKSFRIPAEWQRHPYPFIDGHFDASLYPTAQWREASRLAQGSRIVEIEGAGGGDGDDPELVEQIRTKMLPRRGITAAADEVLITGGEQNALYLLTRLLVDQSTTVAVEEPGDPRLRLLLAHAGARLLHQPLDSNGLRLDGDLAAADVICVTPSHQVPTAVTMDQARRTALLGLARRNGALVIENDFETEHNFLGQPHPALRGMDREGRVMYVSGLPRMLSPGLRLGFIVAPAPVIREARRLRRLVVGRPSLMTQRTAALFLSLGHYDAASARLHRILGSRWDALRQALNHYYRDSEISLPTRGGTSLWVRAPDDLPVSRLVDAAARRGILVEPDTPYYGAASGARNFFRMGVTSIPEERIRDGVRQLDELVRELRGDRVQTLRGDHPNRVSGEQLARWLPGAVIHYRTFYGDPCTIDLHANGRMSGRAGHADEDLDEGQWWLEGDLYCRRWSRWGYGETSRLEVTLEGRQIRWWRPGGHLVDAAEIDIPPENLAP</sequence>
<organism evidence="7 8">
    <name type="scientific">Marinihelvus fidelis</name>
    <dbReference type="NCBI Taxonomy" id="2613842"/>
    <lineage>
        <taxon>Bacteria</taxon>
        <taxon>Pseudomonadati</taxon>
        <taxon>Pseudomonadota</taxon>
        <taxon>Gammaproteobacteria</taxon>
        <taxon>Chromatiales</taxon>
        <taxon>Wenzhouxiangellaceae</taxon>
        <taxon>Marinihelvus</taxon>
    </lineage>
</organism>
<dbReference type="AlphaFoldDB" id="A0A5N0THB8"/>
<dbReference type="InterPro" id="IPR004839">
    <property type="entry name" value="Aminotransferase_I/II_large"/>
</dbReference>
<dbReference type="SUPFAM" id="SSF53383">
    <property type="entry name" value="PLP-dependent transferases"/>
    <property type="match status" value="1"/>
</dbReference>
<dbReference type="Pfam" id="PF00392">
    <property type="entry name" value="GntR"/>
    <property type="match status" value="1"/>
</dbReference>
<keyword evidence="2" id="KW-0663">Pyridoxal phosphate</keyword>
<dbReference type="GO" id="GO:0030170">
    <property type="term" value="F:pyridoxal phosphate binding"/>
    <property type="evidence" value="ECO:0007669"/>
    <property type="project" value="InterPro"/>
</dbReference>
<dbReference type="PRINTS" id="PR00035">
    <property type="entry name" value="HTHGNTR"/>
</dbReference>
<dbReference type="InterPro" id="IPR051446">
    <property type="entry name" value="HTH_trans_reg/aminotransferase"/>
</dbReference>
<dbReference type="InterPro" id="IPR036390">
    <property type="entry name" value="WH_DNA-bd_sf"/>
</dbReference>
<dbReference type="SMART" id="SM00345">
    <property type="entry name" value="HTH_GNTR"/>
    <property type="match status" value="1"/>
</dbReference>
<dbReference type="CDD" id="cd07377">
    <property type="entry name" value="WHTH_GntR"/>
    <property type="match status" value="1"/>
</dbReference>
<dbReference type="InterPro" id="IPR000524">
    <property type="entry name" value="Tscrpt_reg_HTH_GntR"/>
</dbReference>
<dbReference type="GO" id="GO:0008483">
    <property type="term" value="F:transaminase activity"/>
    <property type="evidence" value="ECO:0007669"/>
    <property type="project" value="UniProtKB-KW"/>
</dbReference>
<gene>
    <name evidence="7" type="ORF">F3N42_02380</name>
</gene>
<keyword evidence="4" id="KW-0238">DNA-binding</keyword>
<dbReference type="InterPro" id="IPR015421">
    <property type="entry name" value="PyrdxlP-dep_Trfase_major"/>
</dbReference>